<dbReference type="EMBL" id="FNXT01001215">
    <property type="protein sequence ID" value="SZX74506.1"/>
    <property type="molecule type" value="Genomic_DNA"/>
</dbReference>
<evidence type="ECO:0000256" key="2">
    <source>
        <dbReference type="SAM" id="SignalP"/>
    </source>
</evidence>
<dbReference type="Proteomes" id="UP000256970">
    <property type="component" value="Unassembled WGS sequence"/>
</dbReference>
<evidence type="ECO:0000313" key="3">
    <source>
        <dbReference type="EMBL" id="SZX74506.1"/>
    </source>
</evidence>
<feature type="region of interest" description="Disordered" evidence="1">
    <location>
        <begin position="779"/>
        <end position="800"/>
    </location>
</feature>
<reference evidence="3 4" key="1">
    <citation type="submission" date="2016-10" db="EMBL/GenBank/DDBJ databases">
        <authorList>
            <person name="Cai Z."/>
        </authorList>
    </citation>
    <scope>NUCLEOTIDE SEQUENCE [LARGE SCALE GENOMIC DNA]</scope>
</reference>
<evidence type="ECO:0000256" key="1">
    <source>
        <dbReference type="SAM" id="MobiDB-lite"/>
    </source>
</evidence>
<feature type="signal peptide" evidence="2">
    <location>
        <begin position="1"/>
        <end position="22"/>
    </location>
</feature>
<organism evidence="3 4">
    <name type="scientific">Tetradesmus obliquus</name>
    <name type="common">Green alga</name>
    <name type="synonym">Acutodesmus obliquus</name>
    <dbReference type="NCBI Taxonomy" id="3088"/>
    <lineage>
        <taxon>Eukaryota</taxon>
        <taxon>Viridiplantae</taxon>
        <taxon>Chlorophyta</taxon>
        <taxon>core chlorophytes</taxon>
        <taxon>Chlorophyceae</taxon>
        <taxon>CS clade</taxon>
        <taxon>Sphaeropleales</taxon>
        <taxon>Scenedesmaceae</taxon>
        <taxon>Tetradesmus</taxon>
    </lineage>
</organism>
<accession>A0A383WCT1</accession>
<evidence type="ECO:0000313" key="4">
    <source>
        <dbReference type="Proteomes" id="UP000256970"/>
    </source>
</evidence>
<feature type="chain" id="PRO_5016574393" evidence="2">
    <location>
        <begin position="23"/>
        <end position="1270"/>
    </location>
</feature>
<dbReference type="STRING" id="3088.A0A383WCT1"/>
<name>A0A383WCT1_TETOB</name>
<gene>
    <name evidence="3" type="ORF">BQ4739_LOCUS14774</name>
</gene>
<sequence>MRGVCGLAVIAGVLLCCRLATAAVDVRLRNVETSSGPAYTWQVTSSIGKPQNITLYGNQTASTSFNVDVKRIPAGSGYTISGRVVITNTPDAYEAVQVDSVRMLLGPGLPWFGPTPRTLDCKQREVAPGDSVSCAFRLHVTSTATNSIRPAVDIRGQRQPVQGESMAVNFPAEAAAISSASSCAMIRDRIAADGAEGAIKLEGEGTSAELLDRGVRVCGESASFTYTAAVGPFDELEDVCGSYQYKNSPTVDVEGFGSAVTAPAAGSLFVGGCRQKDMLGMFKPLITISKLQTAKLANTTWAITSNSSLADGSEPFVHYNATAVVRSTIQVSKGMTAPVNALVGEITITNNQLMPYPLGGVRLVVTRSGSSSSGAAAAASSPQQLFVDAHCPVSSQGNILVPPQLVSSMPGTIRCVFDIPVDASFEAGTIQAQYKTVILNSYTDGVDSGPPAPYSFSSNVTEAESGSCVDIWVKRVANESEVSEAELASNPGLSTVLGAMKSHMYGTIRSARYVSGRMPPVRSSFLAMPYTVCGNATIEWAEQYGPYTSNDCGTGVSLLAVTASDTKAKDRDLAHGVLATPLTINGCGFVPQVAIADIRVTARKQFNWGVEKLASPESLNLKYDQQGLVKYDILYTRSQQITGHKLQALVGITNPHAIPISITRVAYSISRPEGQAPLTGIAVCNETYAAATQAAAEAAEAAAKAAPSPAAASIPQGDVFGWSAASVPTVSNAVTSFTLPASAAAVAAAEAAAAAAAAANDASKPAPSRFRLFNTQPRLDSISSSSSSSDSSQEVQQEVKAPLVPAGSPSPYYCSFVVPTPDDFAAHVSVRVLTNKGEETETVTLAPVDWTKATLYETGRCAQVSSSFLHTLQQEQPTPLIRPASVTGSMPPNPDTAVRVCDPVTYSFRAMYGPFKETQCGVQQAIIRAAVAAQGEPTDRSDNSVTIINVSGCPDALPILSLAPATATQIVSGYEWSVERSMKPLQTSNAPVVSAAGPGPGLNTAPVASLSITASSGSVALFNQSITFRRSQAIPFVGDNTRFQVKGVLNIVNPGDNPLWLTNVEAKLSQPGAVKPVMTRVYCPMDYYKPSQWGKGLALLVPPAVELGGKPLSCTYSAMLSSAADVSLTASATTAPDGRWAKSSNSVSVGLKDVKPLTVGGCVKVGEVQSVVQLANNATLAEPGFVGSRVPKTPEQLCFTKTYQVIGQLGPLKAVQMGIKSRLATGQSVPPCGAVKYSSTVSAEPTTGYQGKLVNAGELLVNIAGCQAHS</sequence>
<protein>
    <submittedName>
        <fullName evidence="3">Uncharacterized protein</fullName>
    </submittedName>
</protein>
<feature type="compositionally biased region" description="Low complexity" evidence="1">
    <location>
        <begin position="780"/>
        <end position="792"/>
    </location>
</feature>
<dbReference type="AlphaFoldDB" id="A0A383WCT1"/>
<keyword evidence="2" id="KW-0732">Signal</keyword>
<keyword evidence="4" id="KW-1185">Reference proteome</keyword>
<proteinExistence type="predicted"/>